<feature type="chain" id="PRO_5002064217" evidence="1">
    <location>
        <begin position="22"/>
        <end position="42"/>
    </location>
</feature>
<accession>A0A0A9EAE7</accession>
<dbReference type="EMBL" id="GBRH01200879">
    <property type="protein sequence ID" value="JAD97016.1"/>
    <property type="molecule type" value="Transcribed_RNA"/>
</dbReference>
<reference evidence="2" key="1">
    <citation type="submission" date="2014-09" db="EMBL/GenBank/DDBJ databases">
        <authorList>
            <person name="Magalhaes I.L.F."/>
            <person name="Oliveira U."/>
            <person name="Santos F.R."/>
            <person name="Vidigal T.H.D.A."/>
            <person name="Brescovit A.D."/>
            <person name="Santos A.J."/>
        </authorList>
    </citation>
    <scope>NUCLEOTIDE SEQUENCE</scope>
    <source>
        <tissue evidence="2">Shoot tissue taken approximately 20 cm above the soil surface</tissue>
    </source>
</reference>
<reference evidence="2" key="2">
    <citation type="journal article" date="2015" name="Data Brief">
        <title>Shoot transcriptome of the giant reed, Arundo donax.</title>
        <authorList>
            <person name="Barrero R.A."/>
            <person name="Guerrero F.D."/>
            <person name="Moolhuijzen P."/>
            <person name="Goolsby J.A."/>
            <person name="Tidwell J."/>
            <person name="Bellgard S.E."/>
            <person name="Bellgard M.I."/>
        </authorList>
    </citation>
    <scope>NUCLEOTIDE SEQUENCE</scope>
    <source>
        <tissue evidence="2">Shoot tissue taken approximately 20 cm above the soil surface</tissue>
    </source>
</reference>
<proteinExistence type="predicted"/>
<evidence type="ECO:0000313" key="2">
    <source>
        <dbReference type="EMBL" id="JAD97016.1"/>
    </source>
</evidence>
<keyword evidence="1" id="KW-0732">Signal</keyword>
<sequence length="42" mass="4599">MRSIDVSALMVSIVLIALCMAHCGGLFSENIESDFDWPSVLQ</sequence>
<protein>
    <submittedName>
        <fullName evidence="2">Uncharacterized protein</fullName>
    </submittedName>
</protein>
<name>A0A0A9EAE7_ARUDO</name>
<feature type="signal peptide" evidence="1">
    <location>
        <begin position="1"/>
        <end position="21"/>
    </location>
</feature>
<evidence type="ECO:0000256" key="1">
    <source>
        <dbReference type="SAM" id="SignalP"/>
    </source>
</evidence>
<organism evidence="2">
    <name type="scientific">Arundo donax</name>
    <name type="common">Giant reed</name>
    <name type="synonym">Donax arundinaceus</name>
    <dbReference type="NCBI Taxonomy" id="35708"/>
    <lineage>
        <taxon>Eukaryota</taxon>
        <taxon>Viridiplantae</taxon>
        <taxon>Streptophyta</taxon>
        <taxon>Embryophyta</taxon>
        <taxon>Tracheophyta</taxon>
        <taxon>Spermatophyta</taxon>
        <taxon>Magnoliopsida</taxon>
        <taxon>Liliopsida</taxon>
        <taxon>Poales</taxon>
        <taxon>Poaceae</taxon>
        <taxon>PACMAD clade</taxon>
        <taxon>Arundinoideae</taxon>
        <taxon>Arundineae</taxon>
        <taxon>Arundo</taxon>
    </lineage>
</organism>
<dbReference type="AlphaFoldDB" id="A0A0A9EAE7"/>